<evidence type="ECO:0000256" key="2">
    <source>
        <dbReference type="ARBA" id="ARBA00010323"/>
    </source>
</evidence>
<evidence type="ECO:0000256" key="3">
    <source>
        <dbReference type="ARBA" id="ARBA00022475"/>
    </source>
</evidence>
<reference evidence="9 10" key="1">
    <citation type="submission" date="2017-01" db="EMBL/GenBank/DDBJ databases">
        <title>Trade-off between light-utilization and light-protection in marine flavobacteria.</title>
        <authorList>
            <person name="Kumagai Y."/>
            <person name="Yoshizawa S."/>
            <person name="Kogure K."/>
            <person name="Iwasaki W."/>
        </authorList>
    </citation>
    <scope>NUCLEOTIDE SEQUENCE [LARGE SCALE GENOMIC DNA]</scope>
    <source>
        <strain evidence="9 10">KCTC 32109</strain>
    </source>
</reference>
<feature type="transmembrane region" description="Helical" evidence="8">
    <location>
        <begin position="127"/>
        <end position="149"/>
    </location>
</feature>
<feature type="transmembrane region" description="Helical" evidence="8">
    <location>
        <begin position="467"/>
        <end position="484"/>
    </location>
</feature>
<organism evidence="9 10">
    <name type="scientific">Nonlabens arenilitoris</name>
    <dbReference type="NCBI Taxonomy" id="1217969"/>
    <lineage>
        <taxon>Bacteria</taxon>
        <taxon>Pseudomonadati</taxon>
        <taxon>Bacteroidota</taxon>
        <taxon>Flavobacteriia</taxon>
        <taxon>Flavobacteriales</taxon>
        <taxon>Flavobacteriaceae</taxon>
        <taxon>Nonlabens</taxon>
    </lineage>
</organism>
<dbReference type="InterPro" id="IPR051085">
    <property type="entry name" value="MB_O-acyltransferase"/>
</dbReference>
<dbReference type="PIRSF" id="PIRSF500217">
    <property type="entry name" value="AlgI"/>
    <property type="match status" value="1"/>
</dbReference>
<keyword evidence="6 7" id="KW-0472">Membrane</keyword>
<evidence type="ECO:0000313" key="10">
    <source>
        <dbReference type="Proteomes" id="UP000239747"/>
    </source>
</evidence>
<keyword evidence="5 8" id="KW-1133">Transmembrane helix</keyword>
<dbReference type="Proteomes" id="UP000239747">
    <property type="component" value="Unassembled WGS sequence"/>
</dbReference>
<evidence type="ECO:0000313" key="9">
    <source>
        <dbReference type="EMBL" id="PQJ31512.1"/>
    </source>
</evidence>
<dbReference type="AlphaFoldDB" id="A0A2S7UB85"/>
<comment type="similarity">
    <text evidence="2 7">Belongs to the membrane-bound acyltransferase family.</text>
</comment>
<dbReference type="GO" id="GO:0016746">
    <property type="term" value="F:acyltransferase activity"/>
    <property type="evidence" value="ECO:0007669"/>
    <property type="project" value="UniProtKB-KW"/>
</dbReference>
<feature type="transmembrane region" description="Helical" evidence="8">
    <location>
        <begin position="83"/>
        <end position="102"/>
    </location>
</feature>
<feature type="transmembrane region" description="Helical" evidence="8">
    <location>
        <begin position="5"/>
        <end position="22"/>
    </location>
</feature>
<dbReference type="PANTHER" id="PTHR13285">
    <property type="entry name" value="ACYLTRANSFERASE"/>
    <property type="match status" value="1"/>
</dbReference>
<dbReference type="InterPro" id="IPR004299">
    <property type="entry name" value="MBOAT_fam"/>
</dbReference>
<evidence type="ECO:0000256" key="5">
    <source>
        <dbReference type="ARBA" id="ARBA00022989"/>
    </source>
</evidence>
<dbReference type="EMBL" id="MTPW01000001">
    <property type="protein sequence ID" value="PQJ31512.1"/>
    <property type="molecule type" value="Genomic_DNA"/>
</dbReference>
<evidence type="ECO:0000256" key="7">
    <source>
        <dbReference type="PIRNR" id="PIRNR016636"/>
    </source>
</evidence>
<feature type="transmembrane region" description="Helical" evidence="8">
    <location>
        <begin position="337"/>
        <end position="354"/>
    </location>
</feature>
<evidence type="ECO:0000256" key="1">
    <source>
        <dbReference type="ARBA" id="ARBA00004651"/>
    </source>
</evidence>
<dbReference type="InterPro" id="IPR024194">
    <property type="entry name" value="Ac/AlaTfrase_AlgI/DltB"/>
</dbReference>
<keyword evidence="7 9" id="KW-0808">Transferase</keyword>
<dbReference type="OrthoDB" id="9805788at2"/>
<proteinExistence type="inferred from homology"/>
<keyword evidence="7 9" id="KW-0012">Acyltransferase</keyword>
<protein>
    <submittedName>
        <fullName evidence="9">Membrane-bound O-acyltransferase family protein</fullName>
    </submittedName>
</protein>
<accession>A0A2S7UB85</accession>
<gene>
    <name evidence="9" type="ORF">BST92_06040</name>
</gene>
<keyword evidence="3 7" id="KW-1003">Cell membrane</keyword>
<comment type="subcellular location">
    <subcellularLocation>
        <location evidence="1">Cell membrane</location>
        <topology evidence="1">Multi-pass membrane protein</topology>
    </subcellularLocation>
</comment>
<feature type="transmembrane region" description="Helical" evidence="8">
    <location>
        <begin position="314"/>
        <end position="331"/>
    </location>
</feature>
<comment type="caution">
    <text evidence="9">The sequence shown here is derived from an EMBL/GenBank/DDBJ whole genome shotgun (WGS) entry which is preliminary data.</text>
</comment>
<evidence type="ECO:0000256" key="8">
    <source>
        <dbReference type="SAM" id="Phobius"/>
    </source>
</evidence>
<dbReference type="InterPro" id="IPR028362">
    <property type="entry name" value="AlgI"/>
</dbReference>
<dbReference type="GO" id="GO:0005886">
    <property type="term" value="C:plasma membrane"/>
    <property type="evidence" value="ECO:0007669"/>
    <property type="project" value="UniProtKB-SubCell"/>
</dbReference>
<dbReference type="PIRSF" id="PIRSF016636">
    <property type="entry name" value="AlgI_DltB"/>
    <property type="match status" value="1"/>
</dbReference>
<keyword evidence="4 8" id="KW-0812">Transmembrane</keyword>
<keyword evidence="10" id="KW-1185">Reference proteome</keyword>
<evidence type="ECO:0000256" key="4">
    <source>
        <dbReference type="ARBA" id="ARBA00022692"/>
    </source>
</evidence>
<sequence length="496" mass="58503">MSFISISYLLFFPVIALLYYVLPHKLRWILLLVGSYFFYMSWNVKYALLMLLSTVITYLSGILISKVNQSELSEKLKIKRKKLWLTLSLVSNLGILIFFKYFNFLNSAVADFFSLIHVEWGFENIDVLLPVGISFYTFQALSYSLDVYFDRIKATHHFGKYALFVSFFPQLVAGPIERSSHLLPQLDKVISFDYSRIRSGLGLVVWGIFKKVVIANRLAVVVNQVYSDPGSYSGFETIIATIFFSFQIYTDFSAYTDIARGSARMLGYDLMKNFNQPYFATSIPDFWRRWHISLTTWFRDYLYIPLGGNRVSKWRWYVNIMIVFLVSGFWHGAAWSFIIWGLLHGIFQMIDLWTQKSRRKMNSFMKIKENSFDVLFFKRVWTFVLVSFAWIFFRAETFEKAMLVISNSMNLSFYQLLDGSMYELGLDSKDFTLAILLIIGLLTFWTIDKRYPIRTWLYGKHMATRYIVYLSTIFFILIFGYYGSEYNVDEFIYFQF</sequence>
<evidence type="ECO:0000256" key="6">
    <source>
        <dbReference type="ARBA" id="ARBA00023136"/>
    </source>
</evidence>
<dbReference type="GO" id="GO:0042121">
    <property type="term" value="P:alginic acid biosynthetic process"/>
    <property type="evidence" value="ECO:0007669"/>
    <property type="project" value="InterPro"/>
</dbReference>
<dbReference type="Pfam" id="PF03062">
    <property type="entry name" value="MBOAT"/>
    <property type="match status" value="1"/>
</dbReference>
<feature type="transmembrane region" description="Helical" evidence="8">
    <location>
        <begin position="375"/>
        <end position="393"/>
    </location>
</feature>
<name>A0A2S7UB85_9FLAO</name>
<feature type="transmembrane region" description="Helical" evidence="8">
    <location>
        <begin position="431"/>
        <end position="447"/>
    </location>
</feature>
<dbReference type="PANTHER" id="PTHR13285:SF18">
    <property type="entry name" value="PROTEIN-CYSTEINE N-PALMITOYLTRANSFERASE RASP"/>
    <property type="match status" value="1"/>
</dbReference>
<feature type="transmembrane region" description="Helical" evidence="8">
    <location>
        <begin position="42"/>
        <end position="63"/>
    </location>
</feature>